<evidence type="ECO:0000256" key="1">
    <source>
        <dbReference type="ARBA" id="ARBA00004613"/>
    </source>
</evidence>
<dbReference type="GO" id="GO:0032934">
    <property type="term" value="F:sterol binding"/>
    <property type="evidence" value="ECO:0007669"/>
    <property type="project" value="InterPro"/>
</dbReference>
<feature type="chain" id="PRO_5041960440" description="MD-2-related lipid-recognition domain-containing protein" evidence="4">
    <location>
        <begin position="20"/>
        <end position="158"/>
    </location>
</feature>
<dbReference type="SMART" id="SM00737">
    <property type="entry name" value="ML"/>
    <property type="match status" value="1"/>
</dbReference>
<dbReference type="PANTHER" id="PTHR11306:SF68">
    <property type="entry name" value="NPC INTRACELLULAR CHOLESTEROL TRANSPORTER 2"/>
    <property type="match status" value="1"/>
</dbReference>
<comment type="caution">
    <text evidence="6">The sequence shown here is derived from an EMBL/GenBank/DDBJ whole genome shotgun (WGS) entry which is preliminary data.</text>
</comment>
<dbReference type="EMBL" id="JARGEI010000011">
    <property type="protein sequence ID" value="KAJ8723892.1"/>
    <property type="molecule type" value="Genomic_DNA"/>
</dbReference>
<dbReference type="FunFam" id="2.60.40.770:FF:000001">
    <property type="entry name" value="NPC intracellular cholesterol transporter 2"/>
    <property type="match status" value="1"/>
</dbReference>
<dbReference type="Pfam" id="PF02221">
    <property type="entry name" value="E1_DerP2_DerF2"/>
    <property type="match status" value="1"/>
</dbReference>
<dbReference type="AlphaFoldDB" id="A0AAD7YQL1"/>
<evidence type="ECO:0000256" key="3">
    <source>
        <dbReference type="ARBA" id="ARBA00022525"/>
    </source>
</evidence>
<dbReference type="GO" id="GO:0015918">
    <property type="term" value="P:sterol transport"/>
    <property type="evidence" value="ECO:0007669"/>
    <property type="project" value="InterPro"/>
</dbReference>
<keyword evidence="4" id="KW-0732">Signal</keyword>
<evidence type="ECO:0000313" key="6">
    <source>
        <dbReference type="EMBL" id="KAJ8723892.1"/>
    </source>
</evidence>
<organism evidence="6 7">
    <name type="scientific">Mythimna separata</name>
    <name type="common">Oriental armyworm</name>
    <name type="synonym">Pseudaletia separata</name>
    <dbReference type="NCBI Taxonomy" id="271217"/>
    <lineage>
        <taxon>Eukaryota</taxon>
        <taxon>Metazoa</taxon>
        <taxon>Ecdysozoa</taxon>
        <taxon>Arthropoda</taxon>
        <taxon>Hexapoda</taxon>
        <taxon>Insecta</taxon>
        <taxon>Pterygota</taxon>
        <taxon>Neoptera</taxon>
        <taxon>Endopterygota</taxon>
        <taxon>Lepidoptera</taxon>
        <taxon>Glossata</taxon>
        <taxon>Ditrysia</taxon>
        <taxon>Noctuoidea</taxon>
        <taxon>Noctuidae</taxon>
        <taxon>Noctuinae</taxon>
        <taxon>Hadenini</taxon>
        <taxon>Mythimna</taxon>
    </lineage>
</organism>
<feature type="domain" description="MD-2-related lipid-recognition" evidence="5">
    <location>
        <begin position="22"/>
        <end position="155"/>
    </location>
</feature>
<dbReference type="GO" id="GO:0005576">
    <property type="term" value="C:extracellular region"/>
    <property type="evidence" value="ECO:0007669"/>
    <property type="project" value="UniProtKB-SubCell"/>
</dbReference>
<protein>
    <recommendedName>
        <fullName evidence="5">MD-2-related lipid-recognition domain-containing protein</fullName>
    </recommendedName>
</protein>
<name>A0AAD7YQL1_MYTSE</name>
<evidence type="ECO:0000256" key="2">
    <source>
        <dbReference type="ARBA" id="ARBA00006370"/>
    </source>
</evidence>
<sequence length="158" mass="16899">MSAPRVLVCLAVLAASALATNVQQCPGLEIENLSENVQLSPCKKPPCKLKKGTSQAISITFTVPEGKDMPAVTNHVTAEVFGAPLPFVGVDGNSICEKVYSEDGEKAACPLKAGTKYTYKDSFPILSFYPSIAVKVHWALQDANSKDLLCFEVPARIV</sequence>
<keyword evidence="7" id="KW-1185">Reference proteome</keyword>
<proteinExistence type="inferred from homology"/>
<comment type="similarity">
    <text evidence="2">Belongs to the NPC2 family.</text>
</comment>
<keyword evidence="3" id="KW-0964">Secreted</keyword>
<comment type="subcellular location">
    <subcellularLocation>
        <location evidence="1">Secreted</location>
    </subcellularLocation>
</comment>
<dbReference type="InterPro" id="IPR014756">
    <property type="entry name" value="Ig_E-set"/>
</dbReference>
<dbReference type="InterPro" id="IPR003172">
    <property type="entry name" value="ML_dom"/>
</dbReference>
<dbReference type="Proteomes" id="UP001231518">
    <property type="component" value="Chromosome 20"/>
</dbReference>
<evidence type="ECO:0000256" key="4">
    <source>
        <dbReference type="SAM" id="SignalP"/>
    </source>
</evidence>
<gene>
    <name evidence="6" type="ORF">PYW07_007872</name>
</gene>
<dbReference type="Gene3D" id="2.60.40.770">
    <property type="match status" value="1"/>
</dbReference>
<dbReference type="InterPro" id="IPR039670">
    <property type="entry name" value="NPC2-like"/>
</dbReference>
<evidence type="ECO:0000259" key="5">
    <source>
        <dbReference type="SMART" id="SM00737"/>
    </source>
</evidence>
<reference evidence="6" key="1">
    <citation type="submission" date="2023-03" db="EMBL/GenBank/DDBJ databases">
        <title>Chromosome-level genomes of two armyworms, Mythimna separata and Mythimna loreyi, provide insights into the biosynthesis and reception of sex pheromones.</title>
        <authorList>
            <person name="Zhao H."/>
        </authorList>
    </citation>
    <scope>NUCLEOTIDE SEQUENCE</scope>
    <source>
        <strain evidence="6">BeijingLab</strain>
        <tissue evidence="6">Pupa</tissue>
    </source>
</reference>
<accession>A0AAD7YQL1</accession>
<feature type="signal peptide" evidence="4">
    <location>
        <begin position="1"/>
        <end position="19"/>
    </location>
</feature>
<dbReference type="SUPFAM" id="SSF81296">
    <property type="entry name" value="E set domains"/>
    <property type="match status" value="1"/>
</dbReference>
<dbReference type="PANTHER" id="PTHR11306">
    <property type="entry name" value="NIEMANN PICK TYPE C2 PROTEIN NPC2-RELATED"/>
    <property type="match status" value="1"/>
</dbReference>
<evidence type="ECO:0000313" key="7">
    <source>
        <dbReference type="Proteomes" id="UP001231518"/>
    </source>
</evidence>